<dbReference type="PANTHER" id="PTHR45964:SF5">
    <property type="entry name" value="WSCD FAMILY MEMBER CG9164"/>
    <property type="match status" value="1"/>
</dbReference>
<dbReference type="Pfam" id="PF01822">
    <property type="entry name" value="WSC"/>
    <property type="match status" value="2"/>
</dbReference>
<gene>
    <name evidence="3" type="ORF">DFH08DRAFT_698609</name>
</gene>
<dbReference type="AlphaFoldDB" id="A0AAD7A3E0"/>
<evidence type="ECO:0000313" key="4">
    <source>
        <dbReference type="Proteomes" id="UP001218218"/>
    </source>
</evidence>
<keyword evidence="4" id="KW-1185">Reference proteome</keyword>
<name>A0AAD7A3E0_9AGAR</name>
<proteinExistence type="predicted"/>
<protein>
    <recommendedName>
        <fullName evidence="2">WSC domain-containing protein</fullName>
    </recommendedName>
</protein>
<comment type="caution">
    <text evidence="3">The sequence shown here is derived from an EMBL/GenBank/DDBJ whole genome shotgun (WGS) entry which is preliminary data.</text>
</comment>
<dbReference type="EMBL" id="JARIHO010000017">
    <property type="protein sequence ID" value="KAJ7348541.1"/>
    <property type="molecule type" value="Genomic_DNA"/>
</dbReference>
<dbReference type="PROSITE" id="PS51212">
    <property type="entry name" value="WSC"/>
    <property type="match status" value="2"/>
</dbReference>
<accession>A0AAD7A3E0</accession>
<feature type="domain" description="WSC" evidence="2">
    <location>
        <begin position="1"/>
        <end position="82"/>
    </location>
</feature>
<dbReference type="SMART" id="SM00321">
    <property type="entry name" value="WSC"/>
    <property type="match status" value="2"/>
</dbReference>
<dbReference type="InterPro" id="IPR051589">
    <property type="entry name" value="Sialate-O-sulfotransferase"/>
</dbReference>
<feature type="domain" description="WSC" evidence="2">
    <location>
        <begin position="99"/>
        <end position="191"/>
    </location>
</feature>
<evidence type="ECO:0000259" key="2">
    <source>
        <dbReference type="PROSITE" id="PS51212"/>
    </source>
</evidence>
<evidence type="ECO:0000256" key="1">
    <source>
        <dbReference type="ARBA" id="ARBA00022737"/>
    </source>
</evidence>
<evidence type="ECO:0000313" key="3">
    <source>
        <dbReference type="EMBL" id="KAJ7348541.1"/>
    </source>
</evidence>
<dbReference type="InterPro" id="IPR002889">
    <property type="entry name" value="WSC_carb-bd"/>
</dbReference>
<keyword evidence="1" id="KW-0677">Repeat</keyword>
<dbReference type="PANTHER" id="PTHR45964">
    <property type="entry name" value="WSCD FAMILY MEMBER CG9164"/>
    <property type="match status" value="1"/>
</dbReference>
<reference evidence="3" key="1">
    <citation type="submission" date="2023-03" db="EMBL/GenBank/DDBJ databases">
        <title>Massive genome expansion in bonnet fungi (Mycena s.s.) driven by repeated elements and novel gene families across ecological guilds.</title>
        <authorList>
            <consortium name="Lawrence Berkeley National Laboratory"/>
            <person name="Harder C.B."/>
            <person name="Miyauchi S."/>
            <person name="Viragh M."/>
            <person name="Kuo A."/>
            <person name="Thoen E."/>
            <person name="Andreopoulos B."/>
            <person name="Lu D."/>
            <person name="Skrede I."/>
            <person name="Drula E."/>
            <person name="Henrissat B."/>
            <person name="Morin E."/>
            <person name="Kohler A."/>
            <person name="Barry K."/>
            <person name="LaButti K."/>
            <person name="Morin E."/>
            <person name="Salamov A."/>
            <person name="Lipzen A."/>
            <person name="Mereny Z."/>
            <person name="Hegedus B."/>
            <person name="Baldrian P."/>
            <person name="Stursova M."/>
            <person name="Weitz H."/>
            <person name="Taylor A."/>
            <person name="Grigoriev I.V."/>
            <person name="Nagy L.G."/>
            <person name="Martin F."/>
            <person name="Kauserud H."/>
        </authorList>
    </citation>
    <scope>NUCLEOTIDE SEQUENCE</scope>
    <source>
        <strain evidence="3">CBHHK002</strain>
    </source>
</reference>
<dbReference type="Proteomes" id="UP001218218">
    <property type="component" value="Unassembled WGS sequence"/>
</dbReference>
<sequence>DSVQERVLHHLVTLPNVTVEACLDACIVDNYALAGLEFGHECYCGNSILYNYPQPPTCTLPCTGNSSEICGGLESLTLYQNANIPFTIGNGSVLQSYDLWQLWGCVEENGGLLAHGPKVPIPTEQMTVERCADGCAAAGWTTAGLERGRVRCGNITSPGVMVPMSDCNSRCMDDAFESCGGFNRLQLYRFQGTFS</sequence>
<organism evidence="3 4">
    <name type="scientific">Mycena albidolilacea</name>
    <dbReference type="NCBI Taxonomy" id="1033008"/>
    <lineage>
        <taxon>Eukaryota</taxon>
        <taxon>Fungi</taxon>
        <taxon>Dikarya</taxon>
        <taxon>Basidiomycota</taxon>
        <taxon>Agaricomycotina</taxon>
        <taxon>Agaricomycetes</taxon>
        <taxon>Agaricomycetidae</taxon>
        <taxon>Agaricales</taxon>
        <taxon>Marasmiineae</taxon>
        <taxon>Mycenaceae</taxon>
        <taxon>Mycena</taxon>
    </lineage>
</organism>
<feature type="non-terminal residue" evidence="3">
    <location>
        <position position="1"/>
    </location>
</feature>